<name>A0A0D2MKJ4_HYPSF</name>
<dbReference type="NCBIfam" id="TIGR02231">
    <property type="entry name" value="mucoidy inhibitor MuiA family protein"/>
    <property type="match status" value="1"/>
</dbReference>
<reference evidence="5" key="1">
    <citation type="submission" date="2014-04" db="EMBL/GenBank/DDBJ databases">
        <title>Evolutionary Origins and Diversification of the Mycorrhizal Mutualists.</title>
        <authorList>
            <consortium name="DOE Joint Genome Institute"/>
            <consortium name="Mycorrhizal Genomics Consortium"/>
            <person name="Kohler A."/>
            <person name="Kuo A."/>
            <person name="Nagy L.G."/>
            <person name="Floudas D."/>
            <person name="Copeland A."/>
            <person name="Barry K.W."/>
            <person name="Cichocki N."/>
            <person name="Veneault-Fourrey C."/>
            <person name="LaButti K."/>
            <person name="Lindquist E.A."/>
            <person name="Lipzen A."/>
            <person name="Lundell T."/>
            <person name="Morin E."/>
            <person name="Murat C."/>
            <person name="Riley R."/>
            <person name="Ohm R."/>
            <person name="Sun H."/>
            <person name="Tunlid A."/>
            <person name="Henrissat B."/>
            <person name="Grigoriev I.V."/>
            <person name="Hibbett D.S."/>
            <person name="Martin F."/>
        </authorList>
    </citation>
    <scope>NUCLEOTIDE SEQUENCE [LARGE SCALE GENOMIC DNA]</scope>
    <source>
        <strain evidence="5">FD-334 SS-4</strain>
    </source>
</reference>
<dbReference type="PANTHER" id="PTHR31005">
    <property type="entry name" value="DUF4139 DOMAIN-CONTAINING PROTEIN"/>
    <property type="match status" value="1"/>
</dbReference>
<dbReference type="Proteomes" id="UP000054270">
    <property type="component" value="Unassembled WGS sequence"/>
</dbReference>
<dbReference type="PANTHER" id="PTHR31005:SF8">
    <property type="entry name" value="DUF4139 DOMAIN-CONTAINING PROTEIN"/>
    <property type="match status" value="1"/>
</dbReference>
<dbReference type="AlphaFoldDB" id="A0A0D2MKJ4"/>
<dbReference type="OMA" id="YMTATIT"/>
<evidence type="ECO:0000259" key="3">
    <source>
        <dbReference type="Pfam" id="PF13600"/>
    </source>
</evidence>
<keyword evidence="5" id="KW-1185">Reference proteome</keyword>
<feature type="compositionally biased region" description="Basic residues" evidence="1">
    <location>
        <begin position="328"/>
        <end position="342"/>
    </location>
</feature>
<feature type="compositionally biased region" description="Basic residues" evidence="1">
    <location>
        <begin position="290"/>
        <end position="316"/>
    </location>
</feature>
<evidence type="ECO:0000313" key="4">
    <source>
        <dbReference type="EMBL" id="KJA24213.1"/>
    </source>
</evidence>
<dbReference type="Pfam" id="PF13598">
    <property type="entry name" value="DUF4139"/>
    <property type="match status" value="1"/>
</dbReference>
<dbReference type="InterPro" id="IPR011935">
    <property type="entry name" value="CHP02231"/>
</dbReference>
<feature type="domain" description="DUF4140" evidence="3">
    <location>
        <begin position="37"/>
        <end position="136"/>
    </location>
</feature>
<sequence length="620" mass="69410">MSAQDLAATSTTFDFPEARPVALALESAQASKITSISLYSGRAEITRNFKLAVAEGQNQISIRGLPDRLQKDSVRVEGRGHASIHDVAILKAPQPSQESPESSVDAILRERKRRELKNQIASVKQTRSALNAYLGTLRANEVDVSKLGDIFTSHNVLAQKLDNDILDLETELVEMTQNMVLTPNWEDVPSQTPRVLSWQLTINVWAEVDEIVEILVKYVVSNADWYASYDIRADTQNPGNNIVILYKAIITQSTGESWDAVPLTLETANPMLGILAPSLSPWDITEAKPKRSTMQHPRSRSRTRSRSPHRHHRHRERDRDLEVDRSRYRSASRSPRRRRHRSPSPIGVPIMQHQAVAVRNNGNSAATFRIPGYVNIPSDAQQHNVTIATVQVRAIFLWRTIPKIDTRVYMTATITNQSAYTLIPGSANIYVDGSFVATTVLPLANPREIFTCALGLDSFLRVKYQRTLENTTVEGLFKRYTNKTYSHQITILNTKTMPIENLHVVDNIPVSQDERIHVNLLIPELSQPSAESVSSLENVFKSGNDHISSPEEASGHGAQPTEKVQVKVYWDSEGDPNIDPNTMGKNGRLNWKVALKPQETVTLTLKYEISHPESLVVEGL</sequence>
<feature type="compositionally biased region" description="Basic and acidic residues" evidence="1">
    <location>
        <begin position="317"/>
        <end position="327"/>
    </location>
</feature>
<accession>A0A0D2MKJ4</accession>
<feature type="region of interest" description="Disordered" evidence="1">
    <location>
        <begin position="287"/>
        <end position="347"/>
    </location>
</feature>
<evidence type="ECO:0000256" key="1">
    <source>
        <dbReference type="SAM" id="MobiDB-lite"/>
    </source>
</evidence>
<dbReference type="STRING" id="945553.A0A0D2MKJ4"/>
<organism evidence="4 5">
    <name type="scientific">Hypholoma sublateritium (strain FD-334 SS-4)</name>
    <dbReference type="NCBI Taxonomy" id="945553"/>
    <lineage>
        <taxon>Eukaryota</taxon>
        <taxon>Fungi</taxon>
        <taxon>Dikarya</taxon>
        <taxon>Basidiomycota</taxon>
        <taxon>Agaricomycotina</taxon>
        <taxon>Agaricomycetes</taxon>
        <taxon>Agaricomycetidae</taxon>
        <taxon>Agaricales</taxon>
        <taxon>Agaricineae</taxon>
        <taxon>Strophariaceae</taxon>
        <taxon>Hypholoma</taxon>
    </lineage>
</organism>
<dbReference type="InterPro" id="IPR025554">
    <property type="entry name" value="DUF4140"/>
</dbReference>
<gene>
    <name evidence="4" type="ORF">HYPSUDRAFT_38990</name>
</gene>
<dbReference type="OrthoDB" id="10068793at2759"/>
<feature type="domain" description="DUF4139" evidence="2">
    <location>
        <begin position="216"/>
        <end position="527"/>
    </location>
</feature>
<proteinExistence type="predicted"/>
<dbReference type="EMBL" id="KN817538">
    <property type="protein sequence ID" value="KJA24213.1"/>
    <property type="molecule type" value="Genomic_DNA"/>
</dbReference>
<protein>
    <recommendedName>
        <fullName evidence="6">DUF4139 domain-containing protein</fullName>
    </recommendedName>
</protein>
<dbReference type="InterPro" id="IPR037291">
    <property type="entry name" value="DUF4139"/>
</dbReference>
<evidence type="ECO:0008006" key="6">
    <source>
        <dbReference type="Google" id="ProtNLM"/>
    </source>
</evidence>
<evidence type="ECO:0000313" key="5">
    <source>
        <dbReference type="Proteomes" id="UP000054270"/>
    </source>
</evidence>
<dbReference type="Pfam" id="PF13600">
    <property type="entry name" value="DUF4140"/>
    <property type="match status" value="1"/>
</dbReference>
<evidence type="ECO:0000259" key="2">
    <source>
        <dbReference type="Pfam" id="PF13598"/>
    </source>
</evidence>